<dbReference type="EMBL" id="CASHTH010002628">
    <property type="protein sequence ID" value="CAI8032789.1"/>
    <property type="molecule type" value="Genomic_DNA"/>
</dbReference>
<dbReference type="PANTHER" id="PTHR36033">
    <property type="entry name" value="NUCLEIC ACID-BINDING PROTEINS SUPERFAMILY"/>
    <property type="match status" value="1"/>
</dbReference>
<keyword evidence="3" id="KW-1185">Reference proteome</keyword>
<accession>A0AA35SNG2</accession>
<dbReference type="InterPro" id="IPR035201">
    <property type="entry name" value="Cdc24_OB1"/>
</dbReference>
<dbReference type="Pfam" id="PF17246">
    <property type="entry name" value="CDC24_OB1"/>
    <property type="match status" value="1"/>
</dbReference>
<dbReference type="PANTHER" id="PTHR36033:SF1">
    <property type="entry name" value="NUCLEIC ACID-BINDING PROTEINS SUPERFAMILY"/>
    <property type="match status" value="1"/>
</dbReference>
<evidence type="ECO:0000313" key="3">
    <source>
        <dbReference type="Proteomes" id="UP001174909"/>
    </source>
</evidence>
<gene>
    <name evidence="2" type="ORF">GBAR_LOCUS18517</name>
</gene>
<sequence length="150" mass="16907">MEEIIYRLQKKLRGLKKVVKPPTWSFVLGRAVKVLETYPSGVTETIILSELYQEYIRTGGRLGLTQEASSGQISTVGSIHEHRAIDYESLLEAVCTRLWTLPGTTTSVISLKDPGHGEGEEEDGARQVDMYLHRKFQNCTEMLVVYTYGL</sequence>
<evidence type="ECO:0000259" key="1">
    <source>
        <dbReference type="Pfam" id="PF17246"/>
    </source>
</evidence>
<protein>
    <recommendedName>
        <fullName evidence="1">Cell division control protein 24 OB domain-containing protein</fullName>
    </recommendedName>
</protein>
<comment type="caution">
    <text evidence="2">The sequence shown here is derived from an EMBL/GenBank/DDBJ whole genome shotgun (WGS) entry which is preliminary data.</text>
</comment>
<feature type="domain" description="Cell division control protein 24 OB" evidence="1">
    <location>
        <begin position="19"/>
        <end position="104"/>
    </location>
</feature>
<name>A0AA35SNG2_GEOBA</name>
<proteinExistence type="predicted"/>
<evidence type="ECO:0000313" key="2">
    <source>
        <dbReference type="EMBL" id="CAI8032789.1"/>
    </source>
</evidence>
<dbReference type="Proteomes" id="UP001174909">
    <property type="component" value="Unassembled WGS sequence"/>
</dbReference>
<organism evidence="2 3">
    <name type="scientific">Geodia barretti</name>
    <name type="common">Barrett's horny sponge</name>
    <dbReference type="NCBI Taxonomy" id="519541"/>
    <lineage>
        <taxon>Eukaryota</taxon>
        <taxon>Metazoa</taxon>
        <taxon>Porifera</taxon>
        <taxon>Demospongiae</taxon>
        <taxon>Heteroscleromorpha</taxon>
        <taxon>Tetractinellida</taxon>
        <taxon>Astrophorina</taxon>
        <taxon>Geodiidae</taxon>
        <taxon>Geodia</taxon>
    </lineage>
</organism>
<reference evidence="2" key="1">
    <citation type="submission" date="2023-03" db="EMBL/GenBank/DDBJ databases">
        <authorList>
            <person name="Steffen K."/>
            <person name="Cardenas P."/>
        </authorList>
    </citation>
    <scope>NUCLEOTIDE SEQUENCE</scope>
</reference>
<dbReference type="AlphaFoldDB" id="A0AA35SNG2"/>